<dbReference type="RefSeq" id="XP_019047086.1">
    <property type="nucleotide sequence ID" value="XM_019190338.1"/>
</dbReference>
<evidence type="ECO:0000256" key="2">
    <source>
        <dbReference type="ARBA" id="ARBA00022980"/>
    </source>
</evidence>
<reference evidence="6" key="3">
    <citation type="submission" date="2014-01" db="EMBL/GenBank/DDBJ databases">
        <title>Evolution of pathogenesis and genome organization in the Tremellales.</title>
        <authorList>
            <person name="Cuomo C."/>
            <person name="Litvintseva A."/>
            <person name="Heitman J."/>
            <person name="Chen Y."/>
            <person name="Sun S."/>
            <person name="Springer D."/>
            <person name="Dromer F."/>
            <person name="Young S."/>
            <person name="Zeng Q."/>
            <person name="Chapman S."/>
            <person name="Gujja S."/>
            <person name="Saif S."/>
            <person name="Birren B."/>
        </authorList>
    </citation>
    <scope>NUCLEOTIDE SEQUENCE</scope>
    <source>
        <strain evidence="6">CBS 10118</strain>
    </source>
</reference>
<evidence type="ECO:0000313" key="6">
    <source>
        <dbReference type="EMBL" id="OCF26016.1"/>
    </source>
</evidence>
<evidence type="ECO:0000313" key="7">
    <source>
        <dbReference type="EMBL" id="WVW78367.1"/>
    </source>
</evidence>
<evidence type="ECO:0000313" key="8">
    <source>
        <dbReference type="Proteomes" id="UP000092730"/>
    </source>
</evidence>
<sequence>MSRILRRAFSTFPARAGPSSSSIPSTIFPSAPSVSSTIPQAVRRRRTEHPPSKTASPSPLSDSDLHYANTEKKFPYQLEKDYQSLLSCSEFPNSSGTDAELRATFLKGTAEWRSRIRGYAPRGKGARHDYLLGVMGGQRIPSESESTEDPLAASEGEGEGGGEEVVDPNSQIVGQRIYLPNIQIRLMRNHVKPGEEYDPHVATFRIPPSMTKNDLRSYLLAVYNLKVTFIRTDNYVGEVGRSRTGEVQRKSGSNHTYKRAVVGLDEPFHYPDDMDELYAQGLKNGVGDQLAQARDTWLQDNYSLRISEEMRKRAMFKYYRGTRWRSKTHANMGNTIREIMKRKQEREDKVSEEVKRRWSAVEQESLGGEGQPQAA</sequence>
<reference evidence="7" key="2">
    <citation type="submission" date="2013-07" db="EMBL/GenBank/DDBJ databases">
        <authorList>
            <consortium name="The Broad Institute Genome Sequencing Platform"/>
            <person name="Cuomo C."/>
            <person name="Litvintseva A."/>
            <person name="Chen Y."/>
            <person name="Heitman J."/>
            <person name="Sun S."/>
            <person name="Springer D."/>
            <person name="Dromer F."/>
            <person name="Young S.K."/>
            <person name="Zeng Q."/>
            <person name="Gargeya S."/>
            <person name="Fitzgerald M."/>
            <person name="Abouelleil A."/>
            <person name="Alvarado L."/>
            <person name="Berlin A.M."/>
            <person name="Chapman S.B."/>
            <person name="Dewar J."/>
            <person name="Goldberg J."/>
            <person name="Griggs A."/>
            <person name="Gujja S."/>
            <person name="Hansen M."/>
            <person name="Howarth C."/>
            <person name="Imamovic A."/>
            <person name="Larimer J."/>
            <person name="McCowan C."/>
            <person name="Murphy C."/>
            <person name="Pearson M."/>
            <person name="Priest M."/>
            <person name="Roberts A."/>
            <person name="Saif S."/>
            <person name="Shea T."/>
            <person name="Sykes S."/>
            <person name="Wortman J."/>
            <person name="Nusbaum C."/>
            <person name="Birren B."/>
        </authorList>
    </citation>
    <scope>NUCLEOTIDE SEQUENCE</scope>
    <source>
        <strain evidence="7">CBS 10118</strain>
    </source>
</reference>
<dbReference type="GeneID" id="30208092"/>
<keyword evidence="2" id="KW-0689">Ribosomal protein</keyword>
<comment type="similarity">
    <text evidence="1">Belongs to the universal ribosomal protein uL23 family.</text>
</comment>
<feature type="region of interest" description="Disordered" evidence="5">
    <location>
        <begin position="341"/>
        <end position="375"/>
    </location>
</feature>
<accession>A0A1B9G4S4</accession>
<dbReference type="InterPro" id="IPR012678">
    <property type="entry name" value="Ribosomal_uL23/eL15/eS24_sf"/>
</dbReference>
<dbReference type="VEuPathDB" id="FungiDB:I302_03693"/>
<dbReference type="KEGG" id="kbi:30208092"/>
<gene>
    <name evidence="6" type="ORF">I302_03693</name>
    <name evidence="7" type="ORF">I302_100321</name>
</gene>
<dbReference type="Gene3D" id="3.30.70.330">
    <property type="match status" value="1"/>
</dbReference>
<proteinExistence type="inferred from homology"/>
<dbReference type="OrthoDB" id="275582at2759"/>
<keyword evidence="3" id="KW-0687">Ribonucleoprotein</keyword>
<dbReference type="GO" id="GO:0003735">
    <property type="term" value="F:structural constituent of ribosome"/>
    <property type="evidence" value="ECO:0007669"/>
    <property type="project" value="InterPro"/>
</dbReference>
<feature type="compositionally biased region" description="Acidic residues" evidence="5">
    <location>
        <begin position="156"/>
        <end position="166"/>
    </location>
</feature>
<name>A0A1B9G4S4_9TREE</name>
<dbReference type="GO" id="GO:0032543">
    <property type="term" value="P:mitochondrial translation"/>
    <property type="evidence" value="ECO:0007669"/>
    <property type="project" value="TreeGrafter"/>
</dbReference>
<evidence type="ECO:0000256" key="5">
    <source>
        <dbReference type="SAM" id="MobiDB-lite"/>
    </source>
</evidence>
<dbReference type="EMBL" id="CP144541">
    <property type="protein sequence ID" value="WVW78367.1"/>
    <property type="molecule type" value="Genomic_DNA"/>
</dbReference>
<dbReference type="PANTHER" id="PTHR12059:SF5">
    <property type="entry name" value="LARGE RIBOSOMAL SUBUNIT PROTEIN UL23M"/>
    <property type="match status" value="1"/>
</dbReference>
<dbReference type="Pfam" id="PF00276">
    <property type="entry name" value="Ribosomal_L23"/>
    <property type="match status" value="1"/>
</dbReference>
<dbReference type="STRING" id="1296100.A0A1B9G4S4"/>
<dbReference type="InterPro" id="IPR013025">
    <property type="entry name" value="Ribosomal_uL23-like"/>
</dbReference>
<dbReference type="GO" id="GO:0005762">
    <property type="term" value="C:mitochondrial large ribosomal subunit"/>
    <property type="evidence" value="ECO:0007669"/>
    <property type="project" value="TreeGrafter"/>
</dbReference>
<dbReference type="SUPFAM" id="SSF54189">
    <property type="entry name" value="Ribosomal proteins S24e, L23 and L15e"/>
    <property type="match status" value="1"/>
</dbReference>
<evidence type="ECO:0000256" key="3">
    <source>
        <dbReference type="ARBA" id="ARBA00023274"/>
    </source>
</evidence>
<dbReference type="AlphaFoldDB" id="A0A1B9G4S4"/>
<dbReference type="InterPro" id="IPR012677">
    <property type="entry name" value="Nucleotide-bd_a/b_plait_sf"/>
</dbReference>
<dbReference type="PANTHER" id="PTHR12059">
    <property type="entry name" value="RIBOSOMAL PROTEIN L23-RELATED"/>
    <property type="match status" value="1"/>
</dbReference>
<dbReference type="Proteomes" id="UP000092730">
    <property type="component" value="Chromosome 1"/>
</dbReference>
<dbReference type="EMBL" id="KI894020">
    <property type="protein sequence ID" value="OCF26016.1"/>
    <property type="molecule type" value="Genomic_DNA"/>
</dbReference>
<feature type="region of interest" description="Disordered" evidence="5">
    <location>
        <begin position="13"/>
        <end position="66"/>
    </location>
</feature>
<feature type="compositionally biased region" description="Basic and acidic residues" evidence="5">
    <location>
        <begin position="341"/>
        <end position="356"/>
    </location>
</feature>
<organism evidence="6">
    <name type="scientific">Kwoniella bestiolae CBS 10118</name>
    <dbReference type="NCBI Taxonomy" id="1296100"/>
    <lineage>
        <taxon>Eukaryota</taxon>
        <taxon>Fungi</taxon>
        <taxon>Dikarya</taxon>
        <taxon>Basidiomycota</taxon>
        <taxon>Agaricomycotina</taxon>
        <taxon>Tremellomycetes</taxon>
        <taxon>Tremellales</taxon>
        <taxon>Cryptococcaceae</taxon>
        <taxon>Kwoniella</taxon>
    </lineage>
</organism>
<evidence type="ECO:0000256" key="1">
    <source>
        <dbReference type="ARBA" id="ARBA00006700"/>
    </source>
</evidence>
<reference evidence="7" key="4">
    <citation type="submission" date="2024-02" db="EMBL/GenBank/DDBJ databases">
        <title>Comparative genomics of Cryptococcus and Kwoniella reveals pathogenesis evolution and contrasting modes of karyotype evolution via chromosome fusion or intercentromeric recombination.</title>
        <authorList>
            <person name="Coelho M.A."/>
            <person name="David-Palma M."/>
            <person name="Shea T."/>
            <person name="Bowers K."/>
            <person name="McGinley-Smith S."/>
            <person name="Mohammad A.W."/>
            <person name="Gnirke A."/>
            <person name="Yurkov A.M."/>
            <person name="Nowrousian M."/>
            <person name="Sun S."/>
            <person name="Cuomo C.A."/>
            <person name="Heitman J."/>
        </authorList>
    </citation>
    <scope>NUCLEOTIDE SEQUENCE</scope>
    <source>
        <strain evidence="7">CBS 10118</strain>
    </source>
</reference>
<keyword evidence="8" id="KW-1185">Reference proteome</keyword>
<feature type="region of interest" description="Disordered" evidence="5">
    <location>
        <begin position="138"/>
        <end position="167"/>
    </location>
</feature>
<feature type="compositionally biased region" description="Low complexity" evidence="5">
    <location>
        <begin position="18"/>
        <end position="33"/>
    </location>
</feature>
<protein>
    <recommendedName>
        <fullName evidence="4">Large ribosomal subunit protein uL23m</fullName>
    </recommendedName>
</protein>
<evidence type="ECO:0000256" key="4">
    <source>
        <dbReference type="ARBA" id="ARBA00039977"/>
    </source>
</evidence>
<reference evidence="6" key="1">
    <citation type="submission" date="2013-07" db="EMBL/GenBank/DDBJ databases">
        <title>The Genome Sequence of Cryptococcus bestiolae CBS10118.</title>
        <authorList>
            <consortium name="The Broad Institute Genome Sequencing Platform"/>
            <person name="Cuomo C."/>
            <person name="Litvintseva A."/>
            <person name="Chen Y."/>
            <person name="Heitman J."/>
            <person name="Sun S."/>
            <person name="Springer D."/>
            <person name="Dromer F."/>
            <person name="Young S.K."/>
            <person name="Zeng Q."/>
            <person name="Gargeya S."/>
            <person name="Fitzgerald M."/>
            <person name="Abouelleil A."/>
            <person name="Alvarado L."/>
            <person name="Berlin A.M."/>
            <person name="Chapman S.B."/>
            <person name="Dewar J."/>
            <person name="Goldberg J."/>
            <person name="Griggs A."/>
            <person name="Gujja S."/>
            <person name="Hansen M."/>
            <person name="Howarth C."/>
            <person name="Imamovic A."/>
            <person name="Larimer J."/>
            <person name="McCowan C."/>
            <person name="Murphy C."/>
            <person name="Pearson M."/>
            <person name="Priest M."/>
            <person name="Roberts A."/>
            <person name="Saif S."/>
            <person name="Shea T."/>
            <person name="Sykes S."/>
            <person name="Wortman J."/>
            <person name="Nusbaum C."/>
            <person name="Birren B."/>
        </authorList>
    </citation>
    <scope>NUCLEOTIDE SEQUENCE [LARGE SCALE GENOMIC DNA]</scope>
    <source>
        <strain evidence="6">CBS 10118</strain>
    </source>
</reference>